<evidence type="ECO:0000313" key="5">
    <source>
        <dbReference type="EMBL" id="KAB7833080.1"/>
    </source>
</evidence>
<evidence type="ECO:0000256" key="3">
    <source>
        <dbReference type="ARBA" id="ARBA00023163"/>
    </source>
</evidence>
<dbReference type="Pfam" id="PF02311">
    <property type="entry name" value="AraC_binding"/>
    <property type="match status" value="1"/>
</dbReference>
<dbReference type="InterPro" id="IPR037923">
    <property type="entry name" value="HTH-like"/>
</dbReference>
<keyword evidence="1" id="KW-0805">Transcription regulation</keyword>
<protein>
    <submittedName>
        <fullName evidence="5">AraC family transcriptional regulator</fullName>
    </submittedName>
</protein>
<dbReference type="GO" id="GO:0003700">
    <property type="term" value="F:DNA-binding transcription factor activity"/>
    <property type="evidence" value="ECO:0007669"/>
    <property type="project" value="InterPro"/>
</dbReference>
<gene>
    <name evidence="5" type="ORF">FRZ00_34115</name>
</gene>
<dbReference type="Pfam" id="PF12833">
    <property type="entry name" value="HTH_18"/>
    <property type="match status" value="1"/>
</dbReference>
<dbReference type="SMART" id="SM00342">
    <property type="entry name" value="HTH_ARAC"/>
    <property type="match status" value="1"/>
</dbReference>
<name>A0A5N5VZ14_STRMB</name>
<dbReference type="InterPro" id="IPR050204">
    <property type="entry name" value="AraC_XylS_family_regulators"/>
</dbReference>
<dbReference type="InterPro" id="IPR003313">
    <property type="entry name" value="AraC-bd"/>
</dbReference>
<dbReference type="AlphaFoldDB" id="A0A5N5VZ14"/>
<dbReference type="SUPFAM" id="SSF51215">
    <property type="entry name" value="Regulatory protein AraC"/>
    <property type="match status" value="1"/>
</dbReference>
<reference evidence="5 6" key="1">
    <citation type="journal article" date="2019" name="Microb. Cell Fact.">
        <title>Exploring novel herbicidin analogues by transcriptional regulator overexpression and MS/MS molecular networking.</title>
        <authorList>
            <person name="Shi Y."/>
            <person name="Gu R."/>
            <person name="Li Y."/>
            <person name="Wang X."/>
            <person name="Ren W."/>
            <person name="Li X."/>
            <person name="Wang L."/>
            <person name="Xie Y."/>
            <person name="Hong B."/>
        </authorList>
    </citation>
    <scope>NUCLEOTIDE SEQUENCE [LARGE SCALE GENOMIC DNA]</scope>
    <source>
        <strain evidence="5 6">US-43</strain>
    </source>
</reference>
<dbReference type="SUPFAM" id="SSF46689">
    <property type="entry name" value="Homeodomain-like"/>
    <property type="match status" value="2"/>
</dbReference>
<accession>A0A5N5VZ14</accession>
<dbReference type="GO" id="GO:0043565">
    <property type="term" value="F:sequence-specific DNA binding"/>
    <property type="evidence" value="ECO:0007669"/>
    <property type="project" value="InterPro"/>
</dbReference>
<proteinExistence type="predicted"/>
<evidence type="ECO:0000256" key="1">
    <source>
        <dbReference type="ARBA" id="ARBA00023015"/>
    </source>
</evidence>
<dbReference type="PANTHER" id="PTHR46796:SF2">
    <property type="entry name" value="TRANSCRIPTIONAL REGULATORY PROTEIN"/>
    <property type="match status" value="1"/>
</dbReference>
<dbReference type="PANTHER" id="PTHR46796">
    <property type="entry name" value="HTH-TYPE TRANSCRIPTIONAL ACTIVATOR RHAS-RELATED"/>
    <property type="match status" value="1"/>
</dbReference>
<evidence type="ECO:0000259" key="4">
    <source>
        <dbReference type="PROSITE" id="PS01124"/>
    </source>
</evidence>
<dbReference type="InterPro" id="IPR009057">
    <property type="entry name" value="Homeodomain-like_sf"/>
</dbReference>
<keyword evidence="2" id="KW-0238">DNA-binding</keyword>
<dbReference type="RefSeq" id="WP_152266212.1">
    <property type="nucleotide sequence ID" value="NZ_VOKX01000141.1"/>
</dbReference>
<keyword evidence="6" id="KW-1185">Reference proteome</keyword>
<evidence type="ECO:0000256" key="2">
    <source>
        <dbReference type="ARBA" id="ARBA00023125"/>
    </source>
</evidence>
<dbReference type="Proteomes" id="UP000327000">
    <property type="component" value="Unassembled WGS sequence"/>
</dbReference>
<dbReference type="InterPro" id="IPR018060">
    <property type="entry name" value="HTH_AraC"/>
</dbReference>
<dbReference type="EMBL" id="VOKX01000141">
    <property type="protein sequence ID" value="KAB7833080.1"/>
    <property type="molecule type" value="Genomic_DNA"/>
</dbReference>
<dbReference type="OrthoDB" id="3172070at2"/>
<organism evidence="5 6">
    <name type="scientific">Streptomyces mobaraensis</name>
    <name type="common">Streptoverticillium mobaraense</name>
    <dbReference type="NCBI Taxonomy" id="35621"/>
    <lineage>
        <taxon>Bacteria</taxon>
        <taxon>Bacillati</taxon>
        <taxon>Actinomycetota</taxon>
        <taxon>Actinomycetes</taxon>
        <taxon>Kitasatosporales</taxon>
        <taxon>Streptomycetaceae</taxon>
        <taxon>Streptomyces</taxon>
    </lineage>
</organism>
<dbReference type="Gene3D" id="1.10.10.60">
    <property type="entry name" value="Homeodomain-like"/>
    <property type="match status" value="1"/>
</dbReference>
<evidence type="ECO:0000313" key="6">
    <source>
        <dbReference type="Proteomes" id="UP000327000"/>
    </source>
</evidence>
<feature type="domain" description="HTH araC/xylS-type" evidence="4">
    <location>
        <begin position="174"/>
        <end position="271"/>
    </location>
</feature>
<comment type="caution">
    <text evidence="5">The sequence shown here is derived from an EMBL/GenBank/DDBJ whole genome shotgun (WGS) entry which is preliminary data.</text>
</comment>
<sequence length="281" mass="30852">MPSTGGAGRSRFTAWRPGVGGVAEVLHARFFEHAYPMHTHDTWSLLIVDAGVVRYDLEHDEHGALHDQVTLLPPHVPHSGSPATPGGFRKRVLYLGADVLGERHIGAAVDRPTLADPLLRDRVHRLHTALAEPGGELEAESRLAFVAERLVRHLDLRSAPRPAPGGRDAAVLADRLRQLLDARVVEGLTLREAAARLHAHPTHLVRTFSRAYGIAPHQYLIARRVDRARRMLLDGVPPRTAAVAAGFYDQSHLTRHFKRIVGVAPGRYAAGAAVLSRQRPR</sequence>
<dbReference type="PROSITE" id="PS01124">
    <property type="entry name" value="HTH_ARAC_FAMILY_2"/>
    <property type="match status" value="1"/>
</dbReference>
<keyword evidence="3" id="KW-0804">Transcription</keyword>